<keyword evidence="7" id="KW-0472">Membrane</keyword>
<evidence type="ECO:0000256" key="3">
    <source>
        <dbReference type="ARBA" id="ARBA00022553"/>
    </source>
</evidence>
<dbReference type="OrthoDB" id="9780487at2"/>
<dbReference type="CDD" id="cd00075">
    <property type="entry name" value="HATPase"/>
    <property type="match status" value="1"/>
</dbReference>
<keyword evidence="10" id="KW-1185">Reference proteome</keyword>
<dbReference type="CDD" id="cd00082">
    <property type="entry name" value="HisKA"/>
    <property type="match status" value="1"/>
</dbReference>
<dbReference type="PANTHER" id="PTHR43711:SF1">
    <property type="entry name" value="HISTIDINE KINASE 1"/>
    <property type="match status" value="1"/>
</dbReference>
<dbReference type="InterPro" id="IPR005467">
    <property type="entry name" value="His_kinase_dom"/>
</dbReference>
<keyword evidence="5 9" id="KW-0418">Kinase</keyword>
<name>E1R2U5_SEDSS</name>
<dbReference type="SUPFAM" id="SSF55874">
    <property type="entry name" value="ATPase domain of HSP90 chaperone/DNA topoisomerase II/histidine kinase"/>
    <property type="match status" value="1"/>
</dbReference>
<evidence type="ECO:0000256" key="7">
    <source>
        <dbReference type="SAM" id="Phobius"/>
    </source>
</evidence>
<dbReference type="EC" id="2.7.13.3" evidence="2"/>
<dbReference type="Gene3D" id="1.10.287.130">
    <property type="match status" value="1"/>
</dbReference>
<dbReference type="STRING" id="573413.Spirs_1250"/>
<dbReference type="AlphaFoldDB" id="E1R2U5"/>
<keyword evidence="3" id="KW-0597">Phosphoprotein</keyword>
<evidence type="ECO:0000259" key="8">
    <source>
        <dbReference type="PROSITE" id="PS50109"/>
    </source>
</evidence>
<evidence type="ECO:0000256" key="5">
    <source>
        <dbReference type="ARBA" id="ARBA00022777"/>
    </source>
</evidence>
<dbReference type="SMART" id="SM00387">
    <property type="entry name" value="HATPase_c"/>
    <property type="match status" value="1"/>
</dbReference>
<keyword evidence="6" id="KW-0902">Two-component regulatory system</keyword>
<dbReference type="InterPro" id="IPR050736">
    <property type="entry name" value="Sensor_HK_Regulatory"/>
</dbReference>
<accession>E1R2U5</accession>
<dbReference type="InterPro" id="IPR003594">
    <property type="entry name" value="HATPase_dom"/>
</dbReference>
<dbReference type="InterPro" id="IPR003661">
    <property type="entry name" value="HisK_dim/P_dom"/>
</dbReference>
<comment type="catalytic activity">
    <reaction evidence="1">
        <text>ATP + protein L-histidine = ADP + protein N-phospho-L-histidine.</text>
        <dbReference type="EC" id="2.7.13.3"/>
    </reaction>
</comment>
<dbReference type="PRINTS" id="PR00344">
    <property type="entry name" value="BCTRLSENSOR"/>
</dbReference>
<dbReference type="Proteomes" id="UP000002318">
    <property type="component" value="Chromosome"/>
</dbReference>
<feature type="domain" description="Histidine kinase" evidence="8">
    <location>
        <begin position="319"/>
        <end position="551"/>
    </location>
</feature>
<dbReference type="Pfam" id="PF02518">
    <property type="entry name" value="HATPase_c"/>
    <property type="match status" value="1"/>
</dbReference>
<dbReference type="PROSITE" id="PS50109">
    <property type="entry name" value="HIS_KIN"/>
    <property type="match status" value="1"/>
</dbReference>
<dbReference type="InterPro" id="IPR036890">
    <property type="entry name" value="HATPase_C_sf"/>
</dbReference>
<gene>
    <name evidence="9" type="ordered locus">Spirs_1250</name>
</gene>
<keyword evidence="7" id="KW-0812">Transmembrane</keyword>
<dbReference type="Pfam" id="PF00512">
    <property type="entry name" value="HisKA"/>
    <property type="match status" value="1"/>
</dbReference>
<dbReference type="KEGG" id="ssm:Spirs_1250"/>
<dbReference type="InterPro" id="IPR004358">
    <property type="entry name" value="Sig_transdc_His_kin-like_C"/>
</dbReference>
<dbReference type="Gene3D" id="3.30.565.10">
    <property type="entry name" value="Histidine kinase-like ATPase, C-terminal domain"/>
    <property type="match status" value="1"/>
</dbReference>
<reference evidence="10" key="1">
    <citation type="journal article" date="2010" name="Stand. Genomic Sci.">
        <title>Complete genome sequence of Spirochaeta smaragdinae type strain (SEBR 4228).</title>
        <authorList>
            <person name="Mavromatis K."/>
            <person name="Yasawong M."/>
            <person name="Chertkov O."/>
            <person name="Lapidus A."/>
            <person name="Lucas S."/>
            <person name="Nolan M."/>
            <person name="Del Rio T.G."/>
            <person name="Tice H."/>
            <person name="Cheng J.F."/>
            <person name="Pitluck S."/>
            <person name="Liolios K."/>
            <person name="Ivanova N."/>
            <person name="Tapia R."/>
            <person name="Han C."/>
            <person name="Bruce D."/>
            <person name="Goodwin L."/>
            <person name="Pati A."/>
            <person name="Chen A."/>
            <person name="Palaniappan K."/>
            <person name="Land M."/>
            <person name="Hauser L."/>
            <person name="Chang Y.J."/>
            <person name="Jeffries C.D."/>
            <person name="Detter J.C."/>
            <person name="Rohde M."/>
            <person name="Brambilla E."/>
            <person name="Spring S."/>
            <person name="Goker M."/>
            <person name="Sikorski J."/>
            <person name="Woyke T."/>
            <person name="Bristow J."/>
            <person name="Eisen J.A."/>
            <person name="Markowitz V."/>
            <person name="Hugenholtz P."/>
            <person name="Klenk H.P."/>
            <person name="Kyrpides N.C."/>
        </authorList>
    </citation>
    <scope>NUCLEOTIDE SEQUENCE [LARGE SCALE GENOMIC DNA]</scope>
    <source>
        <strain evidence="10">DSM 11293 / JCM 15392 / SEBR 4228</strain>
    </source>
</reference>
<evidence type="ECO:0000256" key="2">
    <source>
        <dbReference type="ARBA" id="ARBA00012438"/>
    </source>
</evidence>
<evidence type="ECO:0000313" key="10">
    <source>
        <dbReference type="Proteomes" id="UP000002318"/>
    </source>
</evidence>
<dbReference type="EMBL" id="CP002116">
    <property type="protein sequence ID" value="ADK80377.1"/>
    <property type="molecule type" value="Genomic_DNA"/>
</dbReference>
<dbReference type="RefSeq" id="WP_013253841.1">
    <property type="nucleotide sequence ID" value="NC_014364.1"/>
</dbReference>
<sequence length="563" mass="63634">MRNKRIGRIRSGLLIAAIVVMLSIIGTLQHRWFKRAAVGELARSYRSISTLVIRTAAREFQRFNPLFDALQSEHGAIEAIVEKQWLLYGPKGAVVELFDSISWLDTAAPQELHSYQGPEAGWSLIHDPLFFASLPFSVSGNIRKEGMAFDYQGNSWFVMPGNKKGRLVMIRFNADAFFSKHVEPAIALALPEFRISWMDFEEMRERNLSFKFNWGWDDRISFRPLESLLGFSKAPREIAIFVPLVYDREDRRPEPGPGRFAVIESLNGPVTGDLEHTLAMNWFLGMLLLAGVGGGFIVLVLQMKRLSLLRSQEREFVASISHELRTPLSVIRSAADNLSSGIVPPERFDTYCSLISGQVDRLGGMIEEVLLYSGMESRLAAGRRQNSERPLLFAPFFQNLEHELSQLASEYGKSLELRSSGLPQGAVTDSEALAMIIRNLVINAVYHAWKREEEGTVIVTARLQVPRSLVFTVEDDGRGIEPKEQRRIFDPFYRDKISREAQEQGSGLGLFLASKRAHLLGGTLRVESPRILIDGRKASGTKFVLVIPWVPYEEEEDEQHFDH</sequence>
<evidence type="ECO:0000313" key="9">
    <source>
        <dbReference type="EMBL" id="ADK80377.1"/>
    </source>
</evidence>
<organism evidence="9 10">
    <name type="scientific">Sediminispirochaeta smaragdinae (strain DSM 11293 / JCM 15392 / SEBR 4228)</name>
    <name type="common">Spirochaeta smaragdinae</name>
    <dbReference type="NCBI Taxonomy" id="573413"/>
    <lineage>
        <taxon>Bacteria</taxon>
        <taxon>Pseudomonadati</taxon>
        <taxon>Spirochaetota</taxon>
        <taxon>Spirochaetia</taxon>
        <taxon>Spirochaetales</taxon>
        <taxon>Spirochaetaceae</taxon>
        <taxon>Sediminispirochaeta</taxon>
    </lineage>
</organism>
<dbReference type="eggNOG" id="COG2205">
    <property type="taxonomic scope" value="Bacteria"/>
</dbReference>
<proteinExistence type="predicted"/>
<evidence type="ECO:0000256" key="1">
    <source>
        <dbReference type="ARBA" id="ARBA00000085"/>
    </source>
</evidence>
<dbReference type="PANTHER" id="PTHR43711">
    <property type="entry name" value="TWO-COMPONENT HISTIDINE KINASE"/>
    <property type="match status" value="1"/>
</dbReference>
<dbReference type="SUPFAM" id="SSF47384">
    <property type="entry name" value="Homodimeric domain of signal transducing histidine kinase"/>
    <property type="match status" value="1"/>
</dbReference>
<keyword evidence="4" id="KW-0808">Transferase</keyword>
<evidence type="ECO:0000256" key="6">
    <source>
        <dbReference type="ARBA" id="ARBA00023012"/>
    </source>
</evidence>
<dbReference type="SMART" id="SM00388">
    <property type="entry name" value="HisKA"/>
    <property type="match status" value="1"/>
</dbReference>
<dbReference type="GO" id="GO:0000155">
    <property type="term" value="F:phosphorelay sensor kinase activity"/>
    <property type="evidence" value="ECO:0007669"/>
    <property type="project" value="InterPro"/>
</dbReference>
<evidence type="ECO:0000256" key="4">
    <source>
        <dbReference type="ARBA" id="ARBA00022679"/>
    </source>
</evidence>
<feature type="transmembrane region" description="Helical" evidence="7">
    <location>
        <begin position="282"/>
        <end position="301"/>
    </location>
</feature>
<dbReference type="InterPro" id="IPR036097">
    <property type="entry name" value="HisK_dim/P_sf"/>
</dbReference>
<feature type="transmembrane region" description="Helical" evidence="7">
    <location>
        <begin position="12"/>
        <end position="33"/>
    </location>
</feature>
<dbReference type="HOGENOM" id="CLU_483878_0_0_12"/>
<protein>
    <recommendedName>
        <fullName evidence="2">histidine kinase</fullName>
        <ecNumber evidence="2">2.7.13.3</ecNumber>
    </recommendedName>
</protein>
<keyword evidence="7" id="KW-1133">Transmembrane helix</keyword>